<feature type="transmembrane region" description="Helical" evidence="2">
    <location>
        <begin position="199"/>
        <end position="226"/>
    </location>
</feature>
<feature type="compositionally biased region" description="Polar residues" evidence="1">
    <location>
        <begin position="409"/>
        <end position="418"/>
    </location>
</feature>
<feature type="chain" id="PRO_5046146998" evidence="3">
    <location>
        <begin position="18"/>
        <end position="428"/>
    </location>
</feature>
<organism evidence="4 5">
    <name type="scientific">Necator americanus</name>
    <name type="common">Human hookworm</name>
    <dbReference type="NCBI Taxonomy" id="51031"/>
    <lineage>
        <taxon>Eukaryota</taxon>
        <taxon>Metazoa</taxon>
        <taxon>Ecdysozoa</taxon>
        <taxon>Nematoda</taxon>
        <taxon>Chromadorea</taxon>
        <taxon>Rhabditida</taxon>
        <taxon>Rhabditina</taxon>
        <taxon>Rhabditomorpha</taxon>
        <taxon>Strongyloidea</taxon>
        <taxon>Ancylostomatidae</taxon>
        <taxon>Bunostominae</taxon>
        <taxon>Necator</taxon>
    </lineage>
</organism>
<evidence type="ECO:0000313" key="5">
    <source>
        <dbReference type="Proteomes" id="UP001303046"/>
    </source>
</evidence>
<keyword evidence="2" id="KW-1133">Transmembrane helix</keyword>
<evidence type="ECO:0000256" key="1">
    <source>
        <dbReference type="SAM" id="MobiDB-lite"/>
    </source>
</evidence>
<feature type="region of interest" description="Disordered" evidence="1">
    <location>
        <begin position="325"/>
        <end position="428"/>
    </location>
</feature>
<evidence type="ECO:0000313" key="4">
    <source>
        <dbReference type="EMBL" id="KAK6731146.1"/>
    </source>
</evidence>
<keyword evidence="5" id="KW-1185">Reference proteome</keyword>
<evidence type="ECO:0000256" key="3">
    <source>
        <dbReference type="SAM" id="SignalP"/>
    </source>
</evidence>
<keyword evidence="2" id="KW-0472">Membrane</keyword>
<comment type="caution">
    <text evidence="4">The sequence shown here is derived from an EMBL/GenBank/DDBJ whole genome shotgun (WGS) entry which is preliminary data.</text>
</comment>
<protein>
    <submittedName>
        <fullName evidence="4">Uncharacterized protein</fullName>
    </submittedName>
</protein>
<name>A0ABR1BZD5_NECAM</name>
<gene>
    <name evidence="4" type="primary">Necator_chrI.g3674</name>
    <name evidence="4" type="ORF">RB195_007545</name>
</gene>
<keyword evidence="3" id="KW-0732">Signal</keyword>
<feature type="signal peptide" evidence="3">
    <location>
        <begin position="1"/>
        <end position="17"/>
    </location>
</feature>
<feature type="compositionally biased region" description="Pro residues" evidence="1">
    <location>
        <begin position="379"/>
        <end position="389"/>
    </location>
</feature>
<dbReference type="EMBL" id="JAVFWL010000001">
    <property type="protein sequence ID" value="KAK6731146.1"/>
    <property type="molecule type" value="Genomic_DNA"/>
</dbReference>
<reference evidence="4 5" key="1">
    <citation type="submission" date="2023-08" db="EMBL/GenBank/DDBJ databases">
        <title>A Necator americanus chromosomal reference genome.</title>
        <authorList>
            <person name="Ilik V."/>
            <person name="Petrzelkova K.J."/>
            <person name="Pardy F."/>
            <person name="Fuh T."/>
            <person name="Niatou-Singa F.S."/>
            <person name="Gouil Q."/>
            <person name="Baker L."/>
            <person name="Ritchie M.E."/>
            <person name="Jex A.R."/>
            <person name="Gazzola D."/>
            <person name="Li H."/>
            <person name="Toshio Fujiwara R."/>
            <person name="Zhan B."/>
            <person name="Aroian R.V."/>
            <person name="Pafco B."/>
            <person name="Schwarz E.M."/>
        </authorList>
    </citation>
    <scope>NUCLEOTIDE SEQUENCE [LARGE SCALE GENOMIC DNA]</scope>
    <source>
        <strain evidence="4 5">Aroian</strain>
        <tissue evidence="4">Whole animal</tissue>
    </source>
</reference>
<dbReference type="Proteomes" id="UP001303046">
    <property type="component" value="Unassembled WGS sequence"/>
</dbReference>
<sequence length="428" mass="48813">MLGWIVITSFCVSALHCHRAIQWPPWSIKWILQGEEHDDGENIQRIVYIHFNCTCDYLVRCRQPLIQYGYTNVQEISVNYQERLCYNNEHSMICRRDRSLLTDDNWVTKALDVATNREMVKCLKSVFQNITRTSASNDRRPKRSAKKKEKNSKKKEKEAEKLRVVHSKDVSDPSKVEKASSDGKEAQKKGEFGVPPSTLFAVLVVSLVMANMILVVLLVICMLLYFKVKQEDLQKRQRIYMEDERQYSKMQPVSSQRRGREKSEILRTCRVAESNAQSTLNLTQSQMSKIDKELPENHKSTSTNRPKTITNNVKLNEDDVNEIKGNTGIEEKPPAIPNVPIPATSPNPSNYPFSVTPREPPPKTFSRDIAGTIPQEITKPPPPPPPPAAPISKTLKQERQSKNLPEGQPSRSTPTGFTRKNKNSVFLM</sequence>
<feature type="compositionally biased region" description="Basic residues" evidence="1">
    <location>
        <begin position="140"/>
        <end position="154"/>
    </location>
</feature>
<proteinExistence type="predicted"/>
<evidence type="ECO:0000256" key="2">
    <source>
        <dbReference type="SAM" id="Phobius"/>
    </source>
</evidence>
<feature type="region of interest" description="Disordered" evidence="1">
    <location>
        <begin position="134"/>
        <end position="190"/>
    </location>
</feature>
<accession>A0ABR1BZD5</accession>
<feature type="compositionally biased region" description="Basic and acidic residues" evidence="1">
    <location>
        <begin position="155"/>
        <end position="190"/>
    </location>
</feature>
<feature type="compositionally biased region" description="Pro residues" evidence="1">
    <location>
        <begin position="334"/>
        <end position="345"/>
    </location>
</feature>
<keyword evidence="2" id="KW-0812">Transmembrane</keyword>